<dbReference type="Pfam" id="PF00106">
    <property type="entry name" value="adh_short"/>
    <property type="match status" value="1"/>
</dbReference>
<dbReference type="GO" id="GO:0016491">
    <property type="term" value="F:oxidoreductase activity"/>
    <property type="evidence" value="ECO:0007669"/>
    <property type="project" value="TreeGrafter"/>
</dbReference>
<keyword evidence="3" id="KW-1185">Reference proteome</keyword>
<comment type="similarity">
    <text evidence="1">Belongs to the short-chain dehydrogenases/reductases (SDR) family.</text>
</comment>
<reference evidence="2" key="1">
    <citation type="submission" date="2023-06" db="EMBL/GenBank/DDBJ databases">
        <title>Genome-scale phylogeny and comparative genomics of the fungal order Sordariales.</title>
        <authorList>
            <consortium name="Lawrence Berkeley National Laboratory"/>
            <person name="Hensen N."/>
            <person name="Bonometti L."/>
            <person name="Westerberg I."/>
            <person name="Brannstrom I.O."/>
            <person name="Guillou S."/>
            <person name="Cros-Aarteil S."/>
            <person name="Calhoun S."/>
            <person name="Haridas S."/>
            <person name="Kuo A."/>
            <person name="Mondo S."/>
            <person name="Pangilinan J."/>
            <person name="Riley R."/>
            <person name="Labutti K."/>
            <person name="Andreopoulos B."/>
            <person name="Lipzen A."/>
            <person name="Chen C."/>
            <person name="Yanf M."/>
            <person name="Daum C."/>
            <person name="Ng V."/>
            <person name="Clum A."/>
            <person name="Steindorff A."/>
            <person name="Ohm R."/>
            <person name="Martin F."/>
            <person name="Silar P."/>
            <person name="Natvig D."/>
            <person name="Lalanne C."/>
            <person name="Gautier V."/>
            <person name="Ament-Velasquez S.L."/>
            <person name="Kruys A."/>
            <person name="Hutchinson M.I."/>
            <person name="Powell A.J."/>
            <person name="Barry K."/>
            <person name="Miller A.N."/>
            <person name="Grigoriev I.V."/>
            <person name="Debuchy R."/>
            <person name="Gladieux P."/>
            <person name="Thoren M.H."/>
            <person name="Johannesson H."/>
        </authorList>
    </citation>
    <scope>NUCLEOTIDE SEQUENCE</scope>
    <source>
        <strain evidence="2">CBS 307.81</strain>
    </source>
</reference>
<comment type="caution">
    <text evidence="2">The sequence shown here is derived from an EMBL/GenBank/DDBJ whole genome shotgun (WGS) entry which is preliminary data.</text>
</comment>
<evidence type="ECO:0000313" key="2">
    <source>
        <dbReference type="EMBL" id="KAK0660140.1"/>
    </source>
</evidence>
<gene>
    <name evidence="2" type="ORF">QBC41DRAFT_331062</name>
</gene>
<dbReference type="EMBL" id="JAULSY010000169">
    <property type="protein sequence ID" value="KAK0660140.1"/>
    <property type="molecule type" value="Genomic_DNA"/>
</dbReference>
<dbReference type="PANTHER" id="PTHR43544:SF12">
    <property type="entry name" value="NAD(P)-BINDING ROSSMANN-FOLD SUPERFAMILY PROTEIN"/>
    <property type="match status" value="1"/>
</dbReference>
<protein>
    <submittedName>
        <fullName evidence="2">Uncharacterized protein</fullName>
    </submittedName>
</protein>
<dbReference type="SUPFAM" id="SSF51735">
    <property type="entry name" value="NAD(P)-binding Rossmann-fold domains"/>
    <property type="match status" value="1"/>
</dbReference>
<dbReference type="InterPro" id="IPR036291">
    <property type="entry name" value="NAD(P)-bd_dom_sf"/>
</dbReference>
<dbReference type="InterPro" id="IPR051468">
    <property type="entry name" value="Fungal_SecMetab_SDRs"/>
</dbReference>
<dbReference type="PANTHER" id="PTHR43544">
    <property type="entry name" value="SHORT-CHAIN DEHYDROGENASE/REDUCTASE"/>
    <property type="match status" value="1"/>
</dbReference>
<dbReference type="Gene3D" id="3.40.50.720">
    <property type="entry name" value="NAD(P)-binding Rossmann-like Domain"/>
    <property type="match status" value="1"/>
</dbReference>
<accession>A0AA40D225</accession>
<dbReference type="GO" id="GO:0005737">
    <property type="term" value="C:cytoplasm"/>
    <property type="evidence" value="ECO:0007669"/>
    <property type="project" value="TreeGrafter"/>
</dbReference>
<sequence>MSTETVLVIGANRGIGFELATRLLRKGHKVFGTYRPHTKDDVSVAELKRTGVQTLELDYADEDSINAAAQSVGGEKLDVLINCGAIYNTWDEKPFTEQTAEDLLSHFKINVVGPFLASKAFLPALQKAENARIITMSSDFASIADNTGGNVCYRLSKAGVNQLTRTMAIDLGKLGSQVKTLAVHPGCLPTKMSEWTGDDNMEECMSNLVEVIARFGTASGADIPNGGYVKWNGDIMAY</sequence>
<name>A0AA40D225_9PEZI</name>
<dbReference type="InterPro" id="IPR002347">
    <property type="entry name" value="SDR_fam"/>
</dbReference>
<evidence type="ECO:0000313" key="3">
    <source>
        <dbReference type="Proteomes" id="UP001174997"/>
    </source>
</evidence>
<dbReference type="CDD" id="cd05325">
    <property type="entry name" value="carb_red_sniffer_like_SDR_c"/>
    <property type="match status" value="1"/>
</dbReference>
<dbReference type="PRINTS" id="PR00081">
    <property type="entry name" value="GDHRDH"/>
</dbReference>
<evidence type="ECO:0000256" key="1">
    <source>
        <dbReference type="ARBA" id="ARBA00006484"/>
    </source>
</evidence>
<dbReference type="Proteomes" id="UP001174997">
    <property type="component" value="Unassembled WGS sequence"/>
</dbReference>
<proteinExistence type="inferred from homology"/>
<dbReference type="AlphaFoldDB" id="A0AA40D225"/>
<organism evidence="2 3">
    <name type="scientific">Cercophora samala</name>
    <dbReference type="NCBI Taxonomy" id="330535"/>
    <lineage>
        <taxon>Eukaryota</taxon>
        <taxon>Fungi</taxon>
        <taxon>Dikarya</taxon>
        <taxon>Ascomycota</taxon>
        <taxon>Pezizomycotina</taxon>
        <taxon>Sordariomycetes</taxon>
        <taxon>Sordariomycetidae</taxon>
        <taxon>Sordariales</taxon>
        <taxon>Lasiosphaeriaceae</taxon>
        <taxon>Cercophora</taxon>
    </lineage>
</organism>